<organism evidence="1 2">
    <name type="scientific">Aspergillus ellipticus CBS 707.79</name>
    <dbReference type="NCBI Taxonomy" id="1448320"/>
    <lineage>
        <taxon>Eukaryota</taxon>
        <taxon>Fungi</taxon>
        <taxon>Dikarya</taxon>
        <taxon>Ascomycota</taxon>
        <taxon>Pezizomycotina</taxon>
        <taxon>Eurotiomycetes</taxon>
        <taxon>Eurotiomycetidae</taxon>
        <taxon>Eurotiales</taxon>
        <taxon>Aspergillaceae</taxon>
        <taxon>Aspergillus</taxon>
        <taxon>Aspergillus subgen. Circumdati</taxon>
    </lineage>
</organism>
<proteinExistence type="predicted"/>
<evidence type="ECO:0000313" key="2">
    <source>
        <dbReference type="Proteomes" id="UP000247810"/>
    </source>
</evidence>
<reference evidence="1 2" key="1">
    <citation type="submission" date="2018-02" db="EMBL/GenBank/DDBJ databases">
        <title>The genomes of Aspergillus section Nigri reveals drivers in fungal speciation.</title>
        <authorList>
            <consortium name="DOE Joint Genome Institute"/>
            <person name="Vesth T.C."/>
            <person name="Nybo J."/>
            <person name="Theobald S."/>
            <person name="Brandl J."/>
            <person name="Frisvad J.C."/>
            <person name="Nielsen K.F."/>
            <person name="Lyhne E.K."/>
            <person name="Kogle M.E."/>
            <person name="Kuo A."/>
            <person name="Riley R."/>
            <person name="Clum A."/>
            <person name="Nolan M."/>
            <person name="Lipzen A."/>
            <person name="Salamov A."/>
            <person name="Henrissat B."/>
            <person name="Wiebenga A."/>
            <person name="De vries R.P."/>
            <person name="Grigoriev I.V."/>
            <person name="Mortensen U.H."/>
            <person name="Andersen M.R."/>
            <person name="Baker S.E."/>
        </authorList>
    </citation>
    <scope>NUCLEOTIDE SEQUENCE [LARGE SCALE GENOMIC DNA]</scope>
    <source>
        <strain evidence="1 2">CBS 707.79</strain>
    </source>
</reference>
<dbReference type="AlphaFoldDB" id="A0A319EFF4"/>
<accession>A0A319EFF4</accession>
<name>A0A319EFF4_9EURO</name>
<protein>
    <submittedName>
        <fullName evidence="1">Uncharacterized protein</fullName>
    </submittedName>
</protein>
<dbReference type="Proteomes" id="UP000247810">
    <property type="component" value="Unassembled WGS sequence"/>
</dbReference>
<dbReference type="VEuPathDB" id="FungiDB:BO71DRAFT_192659"/>
<gene>
    <name evidence="1" type="ORF">BO71DRAFT_192659</name>
</gene>
<dbReference type="EMBL" id="KZ825801">
    <property type="protein sequence ID" value="PYH99518.1"/>
    <property type="molecule type" value="Genomic_DNA"/>
</dbReference>
<sequence>MLGLQLEEWMHGMHGEPEPEPEEWSGGLTWEGMFSPPPACHPIALPNSTRYRVGLDSDGELRISGDHPQASLVAFSLFCYCCCCLSLPFAHRPRSPSSYLLPSGSCRRSALCLITLLLTRDQASVIVALTHASPHCLSLSLSLSPPPPPPLLLSFYPLIASARLVSFSFPSFLFPDCSFFFASVVRRIFLLPFLFHGRSCPLCIRRLLVPEDC</sequence>
<keyword evidence="2" id="KW-1185">Reference proteome</keyword>
<evidence type="ECO:0000313" key="1">
    <source>
        <dbReference type="EMBL" id="PYH99518.1"/>
    </source>
</evidence>